<dbReference type="Proteomes" id="UP000304953">
    <property type="component" value="Unassembled WGS sequence"/>
</dbReference>
<name>A0AC61RX33_9FIRM</name>
<evidence type="ECO:0000313" key="1">
    <source>
        <dbReference type="EMBL" id="TGY96499.1"/>
    </source>
</evidence>
<keyword evidence="2" id="KW-1185">Reference proteome</keyword>
<protein>
    <submittedName>
        <fullName evidence="1">MgtC/SapB family protein</fullName>
    </submittedName>
</protein>
<organism evidence="1 2">
    <name type="scientific">Petralouisia muris</name>
    <dbReference type="NCBI Taxonomy" id="3032872"/>
    <lineage>
        <taxon>Bacteria</taxon>
        <taxon>Bacillati</taxon>
        <taxon>Bacillota</taxon>
        <taxon>Clostridia</taxon>
        <taxon>Lachnospirales</taxon>
        <taxon>Lachnospiraceae</taxon>
        <taxon>Petralouisia</taxon>
    </lineage>
</organism>
<dbReference type="EMBL" id="SRYA01000016">
    <property type="protein sequence ID" value="TGY96499.1"/>
    <property type="molecule type" value="Genomic_DNA"/>
</dbReference>
<reference evidence="1" key="1">
    <citation type="submission" date="2019-04" db="EMBL/GenBank/DDBJ databases">
        <title>Microbes associate with the intestines of laboratory mice.</title>
        <authorList>
            <person name="Navarre W."/>
            <person name="Wong E."/>
            <person name="Huang K."/>
            <person name="Tropini C."/>
            <person name="Ng K."/>
            <person name="Yu B."/>
        </authorList>
    </citation>
    <scope>NUCLEOTIDE SEQUENCE</scope>
    <source>
        <strain evidence="1">NM01_1-7b</strain>
    </source>
</reference>
<proteinExistence type="predicted"/>
<sequence>MNMAFVIQQLEWMVRILLAGCCGGTIGYERESRKKTAGIRTHVIVAVSSALMIILSKYGFQDVTGEFVRADPSRMAAGAVAAIGFLGSGVIFSRNKNVSGITTSAGIWATLGVGMAVGAGLYVIGICTTGIVILVEIFLGRQGKMSHIIKDVYEIEMEYRCNEENPGQISQEIRRELENTYQCRILKFQTRRKGEYIRLEMLVRTAMGAELCRLAEYVEKHPEILKFTI</sequence>
<comment type="caution">
    <text evidence="1">The sequence shown here is derived from an EMBL/GenBank/DDBJ whole genome shotgun (WGS) entry which is preliminary data.</text>
</comment>
<accession>A0AC61RX33</accession>
<evidence type="ECO:0000313" key="2">
    <source>
        <dbReference type="Proteomes" id="UP000304953"/>
    </source>
</evidence>
<gene>
    <name evidence="1" type="ORF">E5329_09705</name>
</gene>